<evidence type="ECO:0000313" key="8">
    <source>
        <dbReference type="EMBL" id="CAJ0572892.1"/>
    </source>
</evidence>
<evidence type="ECO:0000256" key="5">
    <source>
        <dbReference type="ARBA" id="ARBA00023242"/>
    </source>
</evidence>
<dbReference type="Gene3D" id="3.10.450.580">
    <property type="entry name" value="Mediator complex, subunit Med6"/>
    <property type="match status" value="1"/>
</dbReference>
<evidence type="ECO:0000313" key="9">
    <source>
        <dbReference type="Proteomes" id="UP001177023"/>
    </source>
</evidence>
<dbReference type="AlphaFoldDB" id="A0AA36FZJ5"/>
<comment type="subcellular location">
    <subcellularLocation>
        <location evidence="1 6">Nucleus</location>
    </subcellularLocation>
</comment>
<comment type="function">
    <text evidence="6">Component of the Mediator complex, a coactivator involved in the regulated transcription of nearly all RNA polymerase II-dependent genes. Mediator functions as a bridge to convey information from gene-specific regulatory proteins to the basal RNA polymerase II transcription machinery. Mediator is recruited to promoters by direct interactions with regulatory proteins and serves as a scaffold for the assembly of a functional preinitiation complex with RNA polymerase II and the general transcription factors.</text>
</comment>
<evidence type="ECO:0000256" key="3">
    <source>
        <dbReference type="ARBA" id="ARBA00023015"/>
    </source>
</evidence>
<comment type="caution">
    <text evidence="8">The sequence shown here is derived from an EMBL/GenBank/DDBJ whole genome shotgun (WGS) entry which is preliminary data.</text>
</comment>
<keyword evidence="4 6" id="KW-0804">Transcription</keyword>
<dbReference type="Pfam" id="PF04934">
    <property type="entry name" value="Med6"/>
    <property type="match status" value="1"/>
</dbReference>
<name>A0AA36FZJ5_9BILA</name>
<dbReference type="PANTHER" id="PTHR13104">
    <property type="entry name" value="MED-6-RELATED"/>
    <property type="match status" value="1"/>
</dbReference>
<dbReference type="Proteomes" id="UP001177023">
    <property type="component" value="Unassembled WGS sequence"/>
</dbReference>
<gene>
    <name evidence="6" type="primary">MED6</name>
    <name evidence="8" type="ORF">MSPICULIGERA_LOCUS11267</name>
</gene>
<evidence type="ECO:0000256" key="1">
    <source>
        <dbReference type="ARBA" id="ARBA00004123"/>
    </source>
</evidence>
<organism evidence="8 9">
    <name type="scientific">Mesorhabditis spiculigera</name>
    <dbReference type="NCBI Taxonomy" id="96644"/>
    <lineage>
        <taxon>Eukaryota</taxon>
        <taxon>Metazoa</taxon>
        <taxon>Ecdysozoa</taxon>
        <taxon>Nematoda</taxon>
        <taxon>Chromadorea</taxon>
        <taxon>Rhabditida</taxon>
        <taxon>Rhabditina</taxon>
        <taxon>Rhabditomorpha</taxon>
        <taxon>Rhabditoidea</taxon>
        <taxon>Rhabditidae</taxon>
        <taxon>Mesorhabditinae</taxon>
        <taxon>Mesorhabditis</taxon>
    </lineage>
</organism>
<feature type="compositionally biased region" description="Basic and acidic residues" evidence="7">
    <location>
        <begin position="168"/>
        <end position="181"/>
    </location>
</feature>
<keyword evidence="5 6" id="KW-0539">Nucleus</keyword>
<dbReference type="GO" id="GO:0016592">
    <property type="term" value="C:mediator complex"/>
    <property type="evidence" value="ECO:0007669"/>
    <property type="project" value="InterPro"/>
</dbReference>
<feature type="region of interest" description="Disordered" evidence="7">
    <location>
        <begin position="167"/>
        <end position="188"/>
    </location>
</feature>
<sequence length="255" mass="29078">MMGMPRMPMHGAPGMPNLLHMTFENPHWPPNHINPDNYLDYFCIQENPFYEKESNNQQARMQSAAMRVEEVLPNMTGIQYVKWKAAPPLYIVCKQHRYSPTQVTPVAYYYIVNGVIYQAPDLYSYTQSRLLSAADSLRKGFDEAMKYARYNVAKGYYWDFKGASASQGKDDEAQEEKEKPQQARSTNFQNHRTDALLKLLFDQFPPASGLEIGPRPEEQRDVDRMEVDGNVEKNGPSSSSSSSAPPTQMQPPPAR</sequence>
<comment type="similarity">
    <text evidence="2 6">Belongs to the Mediator complex subunit 6 family.</text>
</comment>
<dbReference type="InterPro" id="IPR038566">
    <property type="entry name" value="Mediator_Med6_sf"/>
</dbReference>
<feature type="region of interest" description="Disordered" evidence="7">
    <location>
        <begin position="207"/>
        <end position="255"/>
    </location>
</feature>
<keyword evidence="3 6" id="KW-0805">Transcription regulation</keyword>
<dbReference type="EMBL" id="CATQJA010002608">
    <property type="protein sequence ID" value="CAJ0572892.1"/>
    <property type="molecule type" value="Genomic_DNA"/>
</dbReference>
<proteinExistence type="inferred from homology"/>
<reference evidence="8" key="1">
    <citation type="submission" date="2023-06" db="EMBL/GenBank/DDBJ databases">
        <authorList>
            <person name="Delattre M."/>
        </authorList>
    </citation>
    <scope>NUCLEOTIDE SEQUENCE</scope>
    <source>
        <strain evidence="8">AF72</strain>
    </source>
</reference>
<dbReference type="GO" id="GO:0003712">
    <property type="term" value="F:transcription coregulator activity"/>
    <property type="evidence" value="ECO:0007669"/>
    <property type="project" value="InterPro"/>
</dbReference>
<dbReference type="GO" id="GO:0006357">
    <property type="term" value="P:regulation of transcription by RNA polymerase II"/>
    <property type="evidence" value="ECO:0007669"/>
    <property type="project" value="InterPro"/>
</dbReference>
<keyword evidence="9" id="KW-1185">Reference proteome</keyword>
<evidence type="ECO:0000256" key="4">
    <source>
        <dbReference type="ARBA" id="ARBA00023163"/>
    </source>
</evidence>
<dbReference type="InterPro" id="IPR007018">
    <property type="entry name" value="Mediator_Med6"/>
</dbReference>
<evidence type="ECO:0000256" key="2">
    <source>
        <dbReference type="ARBA" id="ARBA00007526"/>
    </source>
</evidence>
<comment type="subunit">
    <text evidence="6">Component of the Mediator complex.</text>
</comment>
<evidence type="ECO:0000256" key="7">
    <source>
        <dbReference type="SAM" id="MobiDB-lite"/>
    </source>
</evidence>
<feature type="compositionally biased region" description="Basic and acidic residues" evidence="7">
    <location>
        <begin position="214"/>
        <end position="231"/>
    </location>
</feature>
<feature type="non-terminal residue" evidence="8">
    <location>
        <position position="255"/>
    </location>
</feature>
<protein>
    <recommendedName>
        <fullName evidence="6">Mediator of RNA polymerase II transcription subunit 6</fullName>
    </recommendedName>
    <alternativeName>
        <fullName evidence="6">Mediator complex subunit 6</fullName>
    </alternativeName>
</protein>
<accession>A0AA36FZJ5</accession>
<keyword evidence="6" id="KW-0010">Activator</keyword>
<evidence type="ECO:0000256" key="6">
    <source>
        <dbReference type="RuleBase" id="RU364143"/>
    </source>
</evidence>
<feature type="compositionally biased region" description="Low complexity" evidence="7">
    <location>
        <begin position="236"/>
        <end position="247"/>
    </location>
</feature>